<dbReference type="Gene3D" id="2.102.10.10">
    <property type="entry name" value="Rieske [2Fe-2S] iron-sulphur domain"/>
    <property type="match status" value="1"/>
</dbReference>
<dbReference type="OrthoDB" id="5243643at2"/>
<name>A0A7I7Y0C8_9MYCO</name>
<dbReference type="CDD" id="cd03469">
    <property type="entry name" value="Rieske_RO_Alpha_N"/>
    <property type="match status" value="1"/>
</dbReference>
<sequence>MTDTTDRTKPEPGTARSSGPTVQSLLATDSREVPAPLLEESAVYLGSEDIDIQRYLSQEFHELEVKRVWNRTWQLACREEDIPEPGDYHVYDVADLSLIVVRSASGEIKAFHNACLHRGTRLCDDEGRVNQLRCPFHGFTWSLEGALTDVPCRWDFPHVDDQKFALPEAQVGLWAGFVFVNPDADAPPLAKYLGDLDKHFAPFNLADRFKAVHVAKVIDCNWKVGMEAFLESYHVIATHPQLLEYLGDSNTQYDVYPRTDGLPGFNRMITPQATSSPHLEPLEPQDVLDAMFRDFFPEGVGAFEVPEGASARPIVAAAMRENLAQTTGADLSTTSDSEMLDAIQYFVFPNMVPWAGVGAPLTYRFRPYGNDPNRCIFDIMLLIPLPPGVPKPKTAPVHWLGPDEDYNDAPELGGLCAVFNQDLANLPRIQRGLRSMTKPGVTLANYQEVRIRQFHQDLDRCLRGDG</sequence>
<evidence type="ECO:0000256" key="2">
    <source>
        <dbReference type="ARBA" id="ARBA00022714"/>
    </source>
</evidence>
<organism evidence="9 10">
    <name type="scientific">Mycolicibacterium confluentis</name>
    <dbReference type="NCBI Taxonomy" id="28047"/>
    <lineage>
        <taxon>Bacteria</taxon>
        <taxon>Bacillati</taxon>
        <taxon>Actinomycetota</taxon>
        <taxon>Actinomycetes</taxon>
        <taxon>Mycobacteriales</taxon>
        <taxon>Mycobacteriaceae</taxon>
        <taxon>Mycolicibacterium</taxon>
    </lineage>
</organism>
<keyword evidence="4" id="KW-0560">Oxidoreductase</keyword>
<dbReference type="EMBL" id="AP022612">
    <property type="protein sequence ID" value="BBZ35095.1"/>
    <property type="molecule type" value="Genomic_DNA"/>
</dbReference>
<dbReference type="GO" id="GO:0004497">
    <property type="term" value="F:monooxygenase activity"/>
    <property type="evidence" value="ECO:0007669"/>
    <property type="project" value="UniProtKB-ARBA"/>
</dbReference>
<dbReference type="InterPro" id="IPR001663">
    <property type="entry name" value="Rng_hydr_dOase-A"/>
</dbReference>
<dbReference type="AlphaFoldDB" id="A0A7I7Y0C8"/>
<keyword evidence="7" id="KW-0520">NAD</keyword>
<dbReference type="PANTHER" id="PTHR43756">
    <property type="entry name" value="CHOLINE MONOOXYGENASE, CHLOROPLASTIC"/>
    <property type="match status" value="1"/>
</dbReference>
<keyword evidence="3" id="KW-0479">Metal-binding</keyword>
<reference evidence="9" key="2">
    <citation type="submission" date="2020-02" db="EMBL/GenBank/DDBJ databases">
        <authorList>
            <person name="Matsumoto Y."/>
            <person name="Motooka D."/>
            <person name="Nakamura S."/>
        </authorList>
    </citation>
    <scope>NUCLEOTIDE SEQUENCE</scope>
    <source>
        <strain evidence="9">JCM 13671</strain>
    </source>
</reference>
<dbReference type="Proteomes" id="UP000466931">
    <property type="component" value="Chromosome"/>
</dbReference>
<evidence type="ECO:0000256" key="3">
    <source>
        <dbReference type="ARBA" id="ARBA00022723"/>
    </source>
</evidence>
<dbReference type="GO" id="GO:0051537">
    <property type="term" value="F:2 iron, 2 sulfur cluster binding"/>
    <property type="evidence" value="ECO:0007669"/>
    <property type="project" value="UniProtKB-KW"/>
</dbReference>
<comment type="cofactor">
    <cofactor evidence="1">
        <name>Fe cation</name>
        <dbReference type="ChEBI" id="CHEBI:24875"/>
    </cofactor>
</comment>
<feature type="compositionally biased region" description="Basic and acidic residues" evidence="8">
    <location>
        <begin position="1"/>
        <end position="10"/>
    </location>
</feature>
<dbReference type="CDD" id="cd08882">
    <property type="entry name" value="RHO_alpha_C_MupW-like"/>
    <property type="match status" value="1"/>
</dbReference>
<evidence type="ECO:0000313" key="9">
    <source>
        <dbReference type="EMBL" id="BBZ35095.1"/>
    </source>
</evidence>
<dbReference type="GO" id="GO:0016705">
    <property type="term" value="F:oxidoreductase activity, acting on paired donors, with incorporation or reduction of molecular oxygen"/>
    <property type="evidence" value="ECO:0007669"/>
    <property type="project" value="UniProtKB-ARBA"/>
</dbReference>
<dbReference type="Gene3D" id="3.90.380.10">
    <property type="entry name" value="Naphthalene 1,2-dioxygenase Alpha Subunit, Chain A, domain 1"/>
    <property type="match status" value="1"/>
</dbReference>
<keyword evidence="5" id="KW-0408">Iron</keyword>
<evidence type="ECO:0000256" key="6">
    <source>
        <dbReference type="ARBA" id="ARBA00023014"/>
    </source>
</evidence>
<gene>
    <name evidence="9" type="ORF">MCNF_37000</name>
</gene>
<keyword evidence="10" id="KW-1185">Reference proteome</keyword>
<dbReference type="PRINTS" id="PR00090">
    <property type="entry name" value="RNGDIOXGNASE"/>
</dbReference>
<proteinExistence type="predicted"/>
<dbReference type="RefSeq" id="WP_085149423.1">
    <property type="nucleotide sequence ID" value="NZ_AP022612.1"/>
</dbReference>
<protein>
    <submittedName>
        <fullName evidence="9">(2Fe-2S)-binding protein</fullName>
    </submittedName>
</protein>
<dbReference type="Pfam" id="PF00355">
    <property type="entry name" value="Rieske"/>
    <property type="match status" value="1"/>
</dbReference>
<feature type="region of interest" description="Disordered" evidence="8">
    <location>
        <begin position="1"/>
        <end position="22"/>
    </location>
</feature>
<accession>A0A7I7Y0C8</accession>
<evidence type="ECO:0000313" key="10">
    <source>
        <dbReference type="Proteomes" id="UP000466931"/>
    </source>
</evidence>
<dbReference type="PANTHER" id="PTHR43756:SF5">
    <property type="entry name" value="CHOLINE MONOOXYGENASE, CHLOROPLASTIC"/>
    <property type="match status" value="1"/>
</dbReference>
<dbReference type="GO" id="GO:0005506">
    <property type="term" value="F:iron ion binding"/>
    <property type="evidence" value="ECO:0007669"/>
    <property type="project" value="InterPro"/>
</dbReference>
<dbReference type="InterPro" id="IPR015881">
    <property type="entry name" value="ARHD_Rieske_2Fe_2S"/>
</dbReference>
<dbReference type="SUPFAM" id="SSF55961">
    <property type="entry name" value="Bet v1-like"/>
    <property type="match status" value="1"/>
</dbReference>
<evidence type="ECO:0000256" key="4">
    <source>
        <dbReference type="ARBA" id="ARBA00023002"/>
    </source>
</evidence>
<keyword evidence="6" id="KW-0411">Iron-sulfur</keyword>
<evidence type="ECO:0000256" key="5">
    <source>
        <dbReference type="ARBA" id="ARBA00023004"/>
    </source>
</evidence>
<evidence type="ECO:0000256" key="1">
    <source>
        <dbReference type="ARBA" id="ARBA00001962"/>
    </source>
</evidence>
<reference evidence="9" key="1">
    <citation type="journal article" date="2019" name="Emerg. Microbes Infect.">
        <title>Comprehensive subspecies identification of 175 nontuberculous mycobacteria species based on 7547 genomic profiles.</title>
        <authorList>
            <person name="Matsumoto Y."/>
            <person name="Kinjo T."/>
            <person name="Motooka D."/>
            <person name="Nabeya D."/>
            <person name="Jung N."/>
            <person name="Uechi K."/>
            <person name="Horii T."/>
            <person name="Iida T."/>
            <person name="Fujita J."/>
            <person name="Nakamura S."/>
        </authorList>
    </citation>
    <scope>NUCLEOTIDE SEQUENCE [LARGE SCALE GENOMIC DNA]</scope>
    <source>
        <strain evidence="9">JCM 13671</strain>
    </source>
</reference>
<keyword evidence="2" id="KW-0001">2Fe-2S</keyword>
<dbReference type="SUPFAM" id="SSF50022">
    <property type="entry name" value="ISP domain"/>
    <property type="match status" value="1"/>
</dbReference>
<evidence type="ECO:0000256" key="7">
    <source>
        <dbReference type="ARBA" id="ARBA00023027"/>
    </source>
</evidence>
<dbReference type="PROSITE" id="PS51296">
    <property type="entry name" value="RIESKE"/>
    <property type="match status" value="1"/>
</dbReference>
<dbReference type="PROSITE" id="PS00570">
    <property type="entry name" value="RING_HYDROXYL_ALPHA"/>
    <property type="match status" value="1"/>
</dbReference>
<dbReference type="InterPro" id="IPR036922">
    <property type="entry name" value="Rieske_2Fe-2S_sf"/>
</dbReference>
<dbReference type="InterPro" id="IPR017941">
    <property type="entry name" value="Rieske_2Fe-2S"/>
</dbReference>
<dbReference type="Pfam" id="PF00848">
    <property type="entry name" value="Ring_hydroxyl_A"/>
    <property type="match status" value="1"/>
</dbReference>
<evidence type="ECO:0000256" key="8">
    <source>
        <dbReference type="SAM" id="MobiDB-lite"/>
    </source>
</evidence>
<dbReference type="InterPro" id="IPR015879">
    <property type="entry name" value="Ring_hydroxy_dOase_asu_C_dom"/>
</dbReference>